<proteinExistence type="predicted"/>
<feature type="compositionally biased region" description="Polar residues" evidence="1">
    <location>
        <begin position="14"/>
        <end position="31"/>
    </location>
</feature>
<feature type="compositionally biased region" description="Basic residues" evidence="1">
    <location>
        <begin position="1"/>
        <end position="13"/>
    </location>
</feature>
<keyword evidence="3" id="KW-1185">Reference proteome</keyword>
<protein>
    <submittedName>
        <fullName evidence="2">Uncharacterized protein</fullName>
    </submittedName>
</protein>
<dbReference type="AlphaFoldDB" id="A0A8T0W4L8"/>
<gene>
    <name evidence="2" type="ORF">PVAP13_2KG280100</name>
</gene>
<dbReference type="EMBL" id="CM029039">
    <property type="protein sequence ID" value="KAG2642325.1"/>
    <property type="molecule type" value="Genomic_DNA"/>
</dbReference>
<reference evidence="2" key="1">
    <citation type="submission" date="2020-05" db="EMBL/GenBank/DDBJ databases">
        <title>WGS assembly of Panicum virgatum.</title>
        <authorList>
            <person name="Lovell J.T."/>
            <person name="Jenkins J."/>
            <person name="Shu S."/>
            <person name="Juenger T.E."/>
            <person name="Schmutz J."/>
        </authorList>
    </citation>
    <scope>NUCLEOTIDE SEQUENCE</scope>
    <source>
        <strain evidence="2">AP13</strain>
    </source>
</reference>
<accession>A0A8T0W4L8</accession>
<feature type="region of interest" description="Disordered" evidence="1">
    <location>
        <begin position="1"/>
        <end position="86"/>
    </location>
</feature>
<evidence type="ECO:0000256" key="1">
    <source>
        <dbReference type="SAM" id="MobiDB-lite"/>
    </source>
</evidence>
<comment type="caution">
    <text evidence="2">The sequence shown here is derived from an EMBL/GenBank/DDBJ whole genome shotgun (WGS) entry which is preliminary data.</text>
</comment>
<evidence type="ECO:0000313" key="3">
    <source>
        <dbReference type="Proteomes" id="UP000823388"/>
    </source>
</evidence>
<evidence type="ECO:0000313" key="2">
    <source>
        <dbReference type="EMBL" id="KAG2642325.1"/>
    </source>
</evidence>
<feature type="compositionally biased region" description="Low complexity" evidence="1">
    <location>
        <begin position="46"/>
        <end position="61"/>
    </location>
</feature>
<organism evidence="2 3">
    <name type="scientific">Panicum virgatum</name>
    <name type="common">Blackwell switchgrass</name>
    <dbReference type="NCBI Taxonomy" id="38727"/>
    <lineage>
        <taxon>Eukaryota</taxon>
        <taxon>Viridiplantae</taxon>
        <taxon>Streptophyta</taxon>
        <taxon>Embryophyta</taxon>
        <taxon>Tracheophyta</taxon>
        <taxon>Spermatophyta</taxon>
        <taxon>Magnoliopsida</taxon>
        <taxon>Liliopsida</taxon>
        <taxon>Poales</taxon>
        <taxon>Poaceae</taxon>
        <taxon>PACMAD clade</taxon>
        <taxon>Panicoideae</taxon>
        <taxon>Panicodae</taxon>
        <taxon>Paniceae</taxon>
        <taxon>Panicinae</taxon>
        <taxon>Panicum</taxon>
        <taxon>Panicum sect. Hiantes</taxon>
    </lineage>
</organism>
<name>A0A8T0W4L8_PANVG</name>
<dbReference type="Proteomes" id="UP000823388">
    <property type="component" value="Chromosome 2K"/>
</dbReference>
<sequence length="86" mass="9497">MELISKKKGKHTKSNSTETKWSESGSNQYEPLSTEFPGSIDHTTVNIKAKPNAKQNAKNSAMGTRSKKMDLASPAMSTRSKRRLSL</sequence>